<dbReference type="InterPro" id="IPR016169">
    <property type="entry name" value="FAD-bd_PCMH_sub2"/>
</dbReference>
<dbReference type="GO" id="GO:0016491">
    <property type="term" value="F:oxidoreductase activity"/>
    <property type="evidence" value="ECO:0007669"/>
    <property type="project" value="UniProtKB-KW"/>
</dbReference>
<dbReference type="Pfam" id="PF08031">
    <property type="entry name" value="BBE"/>
    <property type="match status" value="1"/>
</dbReference>
<evidence type="ECO:0000313" key="7">
    <source>
        <dbReference type="Proteomes" id="UP000182658"/>
    </source>
</evidence>
<dbReference type="InterPro" id="IPR036318">
    <property type="entry name" value="FAD-bd_PCMH-like_sf"/>
</dbReference>
<accession>A0A1J7JQZ6</accession>
<sequence length="475" mass="51558">MTSTGEVPPSTTTREDVSTELPGLLPFFDNYPQIVYTKSDPSVGTLSTTLFQAVTPAAIIRARTEEHVQAAVKAARSANLTLGIRSGGNELAGRNLAGTDKGFLLDMRSMDSVTVADDRKTATIGGGILMGRLAPALADKGLFTPVGWHPAVGYAGWAMGGGYGCYSSMYGFGCDQILGARVVVADGTVVDVDERSHRDLLWALRGAGNGIWGVVTQLTIRIYPHPKLLNGTIEFQKEDWPAVLDKWAEEFEPNMPVEFAGDMYFRNPIRDKPEMVIYFAWCAREGEDLQKGYEYLERIRSLPGKATGSVAETDFSTPLSTLSVFAIGAFSVHHRGVVTNGISKAVASTLAHHWQSKTLYLGSPSHHGHGKAIEPDPGACYPLRYQHRLFPLVASGENLLTDQKVQLAVHSMADDMAKDLKATGDVFEGVANGNLIPPEDTDVDATFGKETVEKLRTLKRKYDPTNFFSGGYPVL</sequence>
<comment type="similarity">
    <text evidence="1">Belongs to the oxygen-dependent FAD-linked oxidoreductase family.</text>
</comment>
<dbReference type="PANTHER" id="PTHR42973:SF7">
    <property type="entry name" value="FAD-BINDING PCMH-TYPE DOMAIN-CONTAINING PROTEIN"/>
    <property type="match status" value="1"/>
</dbReference>
<dbReference type="OrthoDB" id="407275at2759"/>
<dbReference type="Pfam" id="PF01565">
    <property type="entry name" value="FAD_binding_4"/>
    <property type="match status" value="1"/>
</dbReference>
<keyword evidence="4" id="KW-0560">Oxidoreductase</keyword>
<feature type="domain" description="FAD-binding PCMH-type" evidence="5">
    <location>
        <begin position="52"/>
        <end position="225"/>
    </location>
</feature>
<evidence type="ECO:0000256" key="1">
    <source>
        <dbReference type="ARBA" id="ARBA00005466"/>
    </source>
</evidence>
<evidence type="ECO:0000256" key="4">
    <source>
        <dbReference type="ARBA" id="ARBA00023002"/>
    </source>
</evidence>
<dbReference type="InterPro" id="IPR006094">
    <property type="entry name" value="Oxid_FAD_bind_N"/>
</dbReference>
<dbReference type="InParanoid" id="A0A1J7JQZ6"/>
<gene>
    <name evidence="6" type="ORF">CONLIGDRAFT_660375</name>
</gene>
<protein>
    <submittedName>
        <fullName evidence="6">FAD-binding domain-containing protein</fullName>
    </submittedName>
</protein>
<dbReference type="Proteomes" id="UP000182658">
    <property type="component" value="Unassembled WGS sequence"/>
</dbReference>
<evidence type="ECO:0000256" key="2">
    <source>
        <dbReference type="ARBA" id="ARBA00022630"/>
    </source>
</evidence>
<dbReference type="InterPro" id="IPR012951">
    <property type="entry name" value="BBE"/>
</dbReference>
<dbReference type="Gene3D" id="3.30.465.10">
    <property type="match status" value="1"/>
</dbReference>
<evidence type="ECO:0000313" key="6">
    <source>
        <dbReference type="EMBL" id="OIW32368.1"/>
    </source>
</evidence>
<dbReference type="AlphaFoldDB" id="A0A1J7JQZ6"/>
<organism evidence="6 7">
    <name type="scientific">Coniochaeta ligniaria NRRL 30616</name>
    <dbReference type="NCBI Taxonomy" id="1408157"/>
    <lineage>
        <taxon>Eukaryota</taxon>
        <taxon>Fungi</taxon>
        <taxon>Dikarya</taxon>
        <taxon>Ascomycota</taxon>
        <taxon>Pezizomycotina</taxon>
        <taxon>Sordariomycetes</taxon>
        <taxon>Sordariomycetidae</taxon>
        <taxon>Coniochaetales</taxon>
        <taxon>Coniochaetaceae</taxon>
        <taxon>Coniochaeta</taxon>
    </lineage>
</organism>
<dbReference type="SUPFAM" id="SSF56176">
    <property type="entry name" value="FAD-binding/transporter-associated domain-like"/>
    <property type="match status" value="1"/>
</dbReference>
<dbReference type="GO" id="GO:0071949">
    <property type="term" value="F:FAD binding"/>
    <property type="evidence" value="ECO:0007669"/>
    <property type="project" value="InterPro"/>
</dbReference>
<proteinExistence type="inferred from homology"/>
<dbReference type="STRING" id="1408157.A0A1J7JQZ6"/>
<reference evidence="6 7" key="1">
    <citation type="submission" date="2016-10" db="EMBL/GenBank/DDBJ databases">
        <title>Draft genome sequence of Coniochaeta ligniaria NRRL30616, a lignocellulolytic fungus for bioabatement of inhibitors in plant biomass hydrolysates.</title>
        <authorList>
            <consortium name="DOE Joint Genome Institute"/>
            <person name="Jimenez D.J."/>
            <person name="Hector R.E."/>
            <person name="Riley R."/>
            <person name="Sun H."/>
            <person name="Grigoriev I.V."/>
            <person name="Van Elsas J.D."/>
            <person name="Nichols N.N."/>
        </authorList>
    </citation>
    <scope>NUCLEOTIDE SEQUENCE [LARGE SCALE GENOMIC DNA]</scope>
    <source>
        <strain evidence="6 7">NRRL 30616</strain>
    </source>
</reference>
<evidence type="ECO:0000259" key="5">
    <source>
        <dbReference type="PROSITE" id="PS51387"/>
    </source>
</evidence>
<evidence type="ECO:0000256" key="3">
    <source>
        <dbReference type="ARBA" id="ARBA00022827"/>
    </source>
</evidence>
<dbReference type="InterPro" id="IPR050416">
    <property type="entry name" value="FAD-linked_Oxidoreductase"/>
</dbReference>
<dbReference type="PANTHER" id="PTHR42973">
    <property type="entry name" value="BINDING OXIDOREDUCTASE, PUTATIVE (AFU_ORTHOLOGUE AFUA_1G17690)-RELATED"/>
    <property type="match status" value="1"/>
</dbReference>
<dbReference type="PROSITE" id="PS51387">
    <property type="entry name" value="FAD_PCMH"/>
    <property type="match status" value="1"/>
</dbReference>
<dbReference type="Gene3D" id="3.40.462.20">
    <property type="match status" value="1"/>
</dbReference>
<dbReference type="EMBL" id="KV875095">
    <property type="protein sequence ID" value="OIW32368.1"/>
    <property type="molecule type" value="Genomic_DNA"/>
</dbReference>
<keyword evidence="7" id="KW-1185">Reference proteome</keyword>
<name>A0A1J7JQZ6_9PEZI</name>
<keyword evidence="2" id="KW-0285">Flavoprotein</keyword>
<dbReference type="InterPro" id="IPR016166">
    <property type="entry name" value="FAD-bd_PCMH"/>
</dbReference>
<keyword evidence="3" id="KW-0274">FAD</keyword>